<dbReference type="Proteomes" id="UP000807353">
    <property type="component" value="Unassembled WGS sequence"/>
</dbReference>
<protein>
    <recommendedName>
        <fullName evidence="1">DUF6533 domain-containing protein</fullName>
    </recommendedName>
</protein>
<keyword evidence="3" id="KW-1185">Reference proteome</keyword>
<dbReference type="OrthoDB" id="3251775at2759"/>
<dbReference type="InterPro" id="IPR045340">
    <property type="entry name" value="DUF6533"/>
</dbReference>
<dbReference type="Pfam" id="PF20151">
    <property type="entry name" value="DUF6533"/>
    <property type="match status" value="1"/>
</dbReference>
<sequence>MEETPSIIELAVCVQRIRYSLLAAHTLLIWDFFSLLEEEIILIHKSPWTSVKIIYLICRYYPLFIWPMKMWSLMWDKDLSVCERATYLEIFLIPLQVLPRSMFMIRAWAFSGQDPYILCLLFTGLTLDIGTQICGYILHVLDGAGHYLFSVLGQTGCFHQHTGVHHRL</sequence>
<evidence type="ECO:0000313" key="3">
    <source>
        <dbReference type="Proteomes" id="UP000807353"/>
    </source>
</evidence>
<proteinExistence type="predicted"/>
<accession>A0A9P5XWX5</accession>
<evidence type="ECO:0000313" key="2">
    <source>
        <dbReference type="EMBL" id="KAF9458082.1"/>
    </source>
</evidence>
<comment type="caution">
    <text evidence="2">The sequence shown here is derived from an EMBL/GenBank/DDBJ whole genome shotgun (WGS) entry which is preliminary data.</text>
</comment>
<name>A0A9P5XWX5_9AGAR</name>
<reference evidence="2" key="1">
    <citation type="submission" date="2020-11" db="EMBL/GenBank/DDBJ databases">
        <authorList>
            <consortium name="DOE Joint Genome Institute"/>
            <person name="Ahrendt S."/>
            <person name="Riley R."/>
            <person name="Andreopoulos W."/>
            <person name="Labutti K."/>
            <person name="Pangilinan J."/>
            <person name="Ruiz-Duenas F.J."/>
            <person name="Barrasa J.M."/>
            <person name="Sanchez-Garcia M."/>
            <person name="Camarero S."/>
            <person name="Miyauchi S."/>
            <person name="Serrano A."/>
            <person name="Linde D."/>
            <person name="Babiker R."/>
            <person name="Drula E."/>
            <person name="Ayuso-Fernandez I."/>
            <person name="Pacheco R."/>
            <person name="Padilla G."/>
            <person name="Ferreira P."/>
            <person name="Barriuso J."/>
            <person name="Kellner H."/>
            <person name="Castanera R."/>
            <person name="Alfaro M."/>
            <person name="Ramirez L."/>
            <person name="Pisabarro A.G."/>
            <person name="Kuo A."/>
            <person name="Tritt A."/>
            <person name="Lipzen A."/>
            <person name="He G."/>
            <person name="Yan M."/>
            <person name="Ng V."/>
            <person name="Cullen D."/>
            <person name="Martin F."/>
            <person name="Rosso M.-N."/>
            <person name="Henrissat B."/>
            <person name="Hibbett D."/>
            <person name="Martinez A.T."/>
            <person name="Grigoriev I.V."/>
        </authorList>
    </citation>
    <scope>NUCLEOTIDE SEQUENCE</scope>
    <source>
        <strain evidence="2">CBS 247.69</strain>
    </source>
</reference>
<dbReference type="AlphaFoldDB" id="A0A9P5XWX5"/>
<dbReference type="EMBL" id="MU150350">
    <property type="protein sequence ID" value="KAF9458082.1"/>
    <property type="molecule type" value="Genomic_DNA"/>
</dbReference>
<gene>
    <name evidence="2" type="ORF">BDZ94DRAFT_149635</name>
</gene>
<feature type="domain" description="DUF6533" evidence="1">
    <location>
        <begin position="19"/>
        <end position="64"/>
    </location>
</feature>
<evidence type="ECO:0000259" key="1">
    <source>
        <dbReference type="Pfam" id="PF20151"/>
    </source>
</evidence>
<organism evidence="2 3">
    <name type="scientific">Collybia nuda</name>
    <dbReference type="NCBI Taxonomy" id="64659"/>
    <lineage>
        <taxon>Eukaryota</taxon>
        <taxon>Fungi</taxon>
        <taxon>Dikarya</taxon>
        <taxon>Basidiomycota</taxon>
        <taxon>Agaricomycotina</taxon>
        <taxon>Agaricomycetes</taxon>
        <taxon>Agaricomycetidae</taxon>
        <taxon>Agaricales</taxon>
        <taxon>Tricholomatineae</taxon>
        <taxon>Clitocybaceae</taxon>
        <taxon>Collybia</taxon>
    </lineage>
</organism>